<dbReference type="Proteomes" id="UP000298416">
    <property type="component" value="Unassembled WGS sequence"/>
</dbReference>
<reference evidence="1" key="1">
    <citation type="submission" date="2018-01" db="EMBL/GenBank/DDBJ databases">
        <authorList>
            <person name="Mao J.F."/>
        </authorList>
    </citation>
    <scope>NUCLEOTIDE SEQUENCE</scope>
    <source>
        <strain evidence="1">Huo1</strain>
        <tissue evidence="1">Leaf</tissue>
    </source>
</reference>
<comment type="caution">
    <text evidence="1">The sequence shown here is derived from an EMBL/GenBank/DDBJ whole genome shotgun (WGS) entry which is preliminary data.</text>
</comment>
<dbReference type="AlphaFoldDB" id="A0A8X8WXH2"/>
<keyword evidence="2" id="KW-1185">Reference proteome</keyword>
<dbReference type="PANTHER" id="PTHR36783:SF2">
    <property type="entry name" value="THYLAKOID LUMENAL 17.9 KDA PROTEIN, CHLOROPLASTIC"/>
    <property type="match status" value="1"/>
</dbReference>
<name>A0A8X8WXH2_SALSN</name>
<evidence type="ECO:0000313" key="2">
    <source>
        <dbReference type="Proteomes" id="UP000298416"/>
    </source>
</evidence>
<evidence type="ECO:0000313" key="1">
    <source>
        <dbReference type="EMBL" id="KAG6401868.1"/>
    </source>
</evidence>
<sequence>MMMIMGHLLHHISHFKPTLKSSCKFCVDCINNVDKYSTKPTFNWSTNLISVAIAVALVAPLPSSAILFTPFNPKSSPTTTPFSQAQNLPTGLENGKIRSCPAINPGCISSNPRDLTVLWYHQQFKDAIIKTQKNAKIQLVEDTPTGNSLLDKILAQPCYRTELDKRQCKYLRILCMHFAVFVVFVDGGFGRDVVEFLVNGDVVSYRAMATKVTYVYPFTTALGDSKGQEERLIQIVNELGWYAPRAAAGTLQHENSKHVGLTGAMIKEEMWSGVSGKGDEILDLLITEWTHASPIEAGLTDAKLQNDQNALFAVYDSSHDDIRAFKIQPQ</sequence>
<accession>A0A8X8WXH2</accession>
<dbReference type="GO" id="GO:0009543">
    <property type="term" value="C:chloroplast thylakoid lumen"/>
    <property type="evidence" value="ECO:0007669"/>
    <property type="project" value="TreeGrafter"/>
</dbReference>
<dbReference type="EMBL" id="PNBA02000014">
    <property type="protein sequence ID" value="KAG6401868.1"/>
    <property type="molecule type" value="Genomic_DNA"/>
</dbReference>
<proteinExistence type="predicted"/>
<organism evidence="1">
    <name type="scientific">Salvia splendens</name>
    <name type="common">Scarlet sage</name>
    <dbReference type="NCBI Taxonomy" id="180675"/>
    <lineage>
        <taxon>Eukaryota</taxon>
        <taxon>Viridiplantae</taxon>
        <taxon>Streptophyta</taxon>
        <taxon>Embryophyta</taxon>
        <taxon>Tracheophyta</taxon>
        <taxon>Spermatophyta</taxon>
        <taxon>Magnoliopsida</taxon>
        <taxon>eudicotyledons</taxon>
        <taxon>Gunneridae</taxon>
        <taxon>Pentapetalae</taxon>
        <taxon>asterids</taxon>
        <taxon>lamiids</taxon>
        <taxon>Lamiales</taxon>
        <taxon>Lamiaceae</taxon>
        <taxon>Nepetoideae</taxon>
        <taxon>Mentheae</taxon>
        <taxon>Salviinae</taxon>
        <taxon>Salvia</taxon>
        <taxon>Salvia subgen. Calosphace</taxon>
        <taxon>core Calosphace</taxon>
    </lineage>
</organism>
<reference evidence="1" key="2">
    <citation type="submission" date="2020-08" db="EMBL/GenBank/DDBJ databases">
        <title>Plant Genome Project.</title>
        <authorList>
            <person name="Zhang R.-G."/>
        </authorList>
    </citation>
    <scope>NUCLEOTIDE SEQUENCE</scope>
    <source>
        <strain evidence="1">Huo1</strain>
        <tissue evidence="1">Leaf</tissue>
    </source>
</reference>
<protein>
    <submittedName>
        <fullName evidence="1">Uncharacterized protein</fullName>
    </submittedName>
</protein>
<dbReference type="InterPro" id="IPR037734">
    <property type="entry name" value="Thylakoid_lumenal_17.9"/>
</dbReference>
<gene>
    <name evidence="1" type="ORF">SASPL_138736</name>
</gene>
<dbReference type="PANTHER" id="PTHR36783">
    <property type="entry name" value="THYLAKOID LUMENAL 17.9 KDA PROTEIN, CHLOROPLASTIC"/>
    <property type="match status" value="1"/>
</dbReference>